<protein>
    <submittedName>
        <fullName evidence="2">Uncharacterized protein</fullName>
    </submittedName>
</protein>
<proteinExistence type="predicted"/>
<feature type="compositionally biased region" description="Basic and acidic residues" evidence="1">
    <location>
        <begin position="58"/>
        <end position="71"/>
    </location>
</feature>
<evidence type="ECO:0000313" key="3">
    <source>
        <dbReference type="Proteomes" id="UP001152562"/>
    </source>
</evidence>
<evidence type="ECO:0000256" key="1">
    <source>
        <dbReference type="SAM" id="MobiDB-lite"/>
    </source>
</evidence>
<reference evidence="2" key="1">
    <citation type="submission" date="2022-05" db="EMBL/GenBank/DDBJ databases">
        <authorList>
            <person name="Okamura Y."/>
        </authorList>
    </citation>
    <scope>NUCLEOTIDE SEQUENCE</scope>
</reference>
<sequence>MRGGLGRTARQCAARGRRAARPAVVPPAQQSPADACVASSRRRPSDAVRRTLFRANSHARDLSPRAHHETE</sequence>
<organism evidence="2 3">
    <name type="scientific">Pieris brassicae</name>
    <name type="common">White butterfly</name>
    <name type="synonym">Large white butterfly</name>
    <dbReference type="NCBI Taxonomy" id="7116"/>
    <lineage>
        <taxon>Eukaryota</taxon>
        <taxon>Metazoa</taxon>
        <taxon>Ecdysozoa</taxon>
        <taxon>Arthropoda</taxon>
        <taxon>Hexapoda</taxon>
        <taxon>Insecta</taxon>
        <taxon>Pterygota</taxon>
        <taxon>Neoptera</taxon>
        <taxon>Endopterygota</taxon>
        <taxon>Lepidoptera</taxon>
        <taxon>Glossata</taxon>
        <taxon>Ditrysia</taxon>
        <taxon>Papilionoidea</taxon>
        <taxon>Pieridae</taxon>
        <taxon>Pierinae</taxon>
        <taxon>Pieris</taxon>
    </lineage>
</organism>
<keyword evidence="3" id="KW-1185">Reference proteome</keyword>
<dbReference type="Proteomes" id="UP001152562">
    <property type="component" value="Unassembled WGS sequence"/>
</dbReference>
<accession>A0A9P0SR58</accession>
<evidence type="ECO:0000313" key="2">
    <source>
        <dbReference type="EMBL" id="CAH3918985.1"/>
    </source>
</evidence>
<feature type="region of interest" description="Disordered" evidence="1">
    <location>
        <begin position="1"/>
        <end position="71"/>
    </location>
</feature>
<dbReference type="AlphaFoldDB" id="A0A9P0SR58"/>
<gene>
    <name evidence="2" type="ORF">PIBRA_LOCUS1071</name>
</gene>
<feature type="compositionally biased region" description="Low complexity" evidence="1">
    <location>
        <begin position="21"/>
        <end position="35"/>
    </location>
</feature>
<comment type="caution">
    <text evidence="2">The sequence shown here is derived from an EMBL/GenBank/DDBJ whole genome shotgun (WGS) entry which is preliminary data.</text>
</comment>
<name>A0A9P0SR58_PIEBR</name>
<dbReference type="EMBL" id="CALOZG010000001">
    <property type="protein sequence ID" value="CAH3918985.1"/>
    <property type="molecule type" value="Genomic_DNA"/>
</dbReference>